<evidence type="ECO:0000256" key="10">
    <source>
        <dbReference type="ARBA" id="ARBA00023235"/>
    </source>
</evidence>
<dbReference type="SUPFAM" id="SSF55874">
    <property type="entry name" value="ATPase domain of HSP90 chaperone/DNA topoisomerase II/histidine kinase"/>
    <property type="match status" value="1"/>
</dbReference>
<dbReference type="Gene3D" id="3.30.230.10">
    <property type="match status" value="1"/>
</dbReference>
<keyword evidence="10 12" id="KW-0413">Isomerase</keyword>
<comment type="catalytic activity">
    <reaction evidence="1">
        <text>ATP-dependent breakage, passage and rejoining of double-stranded DNA.</text>
        <dbReference type="EC" id="5.6.2.2"/>
    </reaction>
</comment>
<dbReference type="InterPro" id="IPR013760">
    <property type="entry name" value="Topo_IIA-like_dom_sf"/>
</dbReference>
<dbReference type="Pfam" id="PF00986">
    <property type="entry name" value="DNA_gyraseB_C"/>
    <property type="match status" value="1"/>
</dbReference>
<dbReference type="OrthoDB" id="9802808at2"/>
<dbReference type="CDD" id="cd00822">
    <property type="entry name" value="TopoII_Trans_DNA_gyrase"/>
    <property type="match status" value="1"/>
</dbReference>
<evidence type="ECO:0000256" key="8">
    <source>
        <dbReference type="ARBA" id="ARBA00023029"/>
    </source>
</evidence>
<keyword evidence="7" id="KW-0460">Magnesium</keyword>
<dbReference type="GO" id="GO:0003677">
    <property type="term" value="F:DNA binding"/>
    <property type="evidence" value="ECO:0007669"/>
    <property type="project" value="UniProtKB-KW"/>
</dbReference>
<protein>
    <recommendedName>
        <fullName evidence="3">DNA topoisomerase (ATP-hydrolyzing)</fullName>
        <ecNumber evidence="3">5.6.2.2</ecNumber>
    </recommendedName>
</protein>
<sequence length="656" mass="72554">MNYSAEQFTVLKGLEPVRLRPGMYTRTTCPTHMVQELIDNSADEALAGHATRIEVTVLSDGSVVVEDNGRGIPVGIPPGETRPAAELAFTTLHAGGKFDKTDKSSAYRFSGGLHGVGVAVTNALSNRLLVEIHTREPQGGGYGHYRLSFVDSKLQEALTRVENSQARRHGTRVQVWPDPRYFDSARVNIRELTHLLRAKAILLPGLQVILNLPEQEALVWQYDSGLAEYLGEMLAEAEPITPVFAGEMYQNDDSNGFAQGEGASWALCWSAQGNPRPETYVNLIPTLDGGTHESGFRAGVFEAVRSFMEHHSLVPAKLKLVQDDVTGKMALVLSGRILDPQFQGQTKDKLTSREAYKLMVQTIRDPLDLWLNSHPEAGRAIVEQAIQSAQLRSRAAQKIERKKGSGLATLPGKLTDCESEDIQRNELFLVEGDSAGGSAKAARDKEYQALLPLRGKVLNTWEVDADLIFKNQEVHNMAVALGIEPHGVAADPEQVLAGLRYGKIMILSDADVDGSHIQVLILTLFLRHFPALLRRDHVFVVKPPLYRVDATWRGKTRKIYCEAEAERDVAIDRLRAEGVKDSAISVQRFKGLGEMNPDQLWETAMCPDTRSLVPLTMSLSDQAALHERFSLLMSKQSAGGRREWMERDGWTADLDI</sequence>
<organism evidence="12 13">
    <name type="scientific">Acidithiobacillus thiooxidans</name>
    <name type="common">Thiobacillus thiooxidans</name>
    <dbReference type="NCBI Taxonomy" id="930"/>
    <lineage>
        <taxon>Bacteria</taxon>
        <taxon>Pseudomonadati</taxon>
        <taxon>Pseudomonadota</taxon>
        <taxon>Acidithiobacillia</taxon>
        <taxon>Acidithiobacillales</taxon>
        <taxon>Acidithiobacillaceae</taxon>
        <taxon>Acidithiobacillus</taxon>
    </lineage>
</organism>
<evidence type="ECO:0000313" key="13">
    <source>
        <dbReference type="Proteomes" id="UP000095008"/>
    </source>
</evidence>
<evidence type="ECO:0000256" key="6">
    <source>
        <dbReference type="ARBA" id="ARBA00022840"/>
    </source>
</evidence>
<evidence type="ECO:0000256" key="9">
    <source>
        <dbReference type="ARBA" id="ARBA00023125"/>
    </source>
</evidence>
<dbReference type="SUPFAM" id="SSF54211">
    <property type="entry name" value="Ribosomal protein S5 domain 2-like"/>
    <property type="match status" value="1"/>
</dbReference>
<dbReference type="AlphaFoldDB" id="A0A1C2HYG2"/>
<reference evidence="12" key="1">
    <citation type="journal article" date="2016" name="Int. J. Mol. Sci.">
        <title>Comparative genomics of the extreme acidophile Acidithiobacillus thiooxidans reveals intraspecific divergence and niche adaptation.</title>
        <authorList>
            <person name="Zhang X."/>
            <person name="Feng X."/>
            <person name="Tao J."/>
            <person name="Ma L."/>
            <person name="Xiao Y."/>
            <person name="Liang Y."/>
            <person name="Liu X."/>
            <person name="Yin H."/>
        </authorList>
    </citation>
    <scope>NUCLEOTIDE SEQUENCE [LARGE SCALE GENOMIC DNA]</scope>
    <source>
        <strain evidence="12">DXS-W</strain>
    </source>
</reference>
<dbReference type="Gene3D" id="3.40.50.670">
    <property type="match status" value="1"/>
</dbReference>
<dbReference type="PRINTS" id="PR01098">
    <property type="entry name" value="TOPISMRASE4B"/>
</dbReference>
<dbReference type="RefSeq" id="WP_065974490.1">
    <property type="nucleotide sequence ID" value="NZ_LWRY01000252.1"/>
</dbReference>
<gene>
    <name evidence="12" type="ORF">A6M23_17335</name>
</gene>
<keyword evidence="13" id="KW-1185">Reference proteome</keyword>
<dbReference type="InterPro" id="IPR001241">
    <property type="entry name" value="Topo_IIA"/>
</dbReference>
<dbReference type="InterPro" id="IPR005737">
    <property type="entry name" value="TopoIV_B_Gneg"/>
</dbReference>
<keyword evidence="5" id="KW-0547">Nucleotide-binding</keyword>
<dbReference type="Pfam" id="PF02518">
    <property type="entry name" value="HATPase_c"/>
    <property type="match status" value="1"/>
</dbReference>
<dbReference type="Gene3D" id="3.30.565.10">
    <property type="entry name" value="Histidine kinase-like ATPase, C-terminal domain"/>
    <property type="match status" value="1"/>
</dbReference>
<dbReference type="InterPro" id="IPR006171">
    <property type="entry name" value="TOPRIM_dom"/>
</dbReference>
<evidence type="ECO:0000313" key="12">
    <source>
        <dbReference type="EMBL" id="OCX68730.1"/>
    </source>
</evidence>
<dbReference type="CDD" id="cd01030">
    <property type="entry name" value="TOPRIM_TopoIIA_like"/>
    <property type="match status" value="1"/>
</dbReference>
<dbReference type="GO" id="GO:0005694">
    <property type="term" value="C:chromosome"/>
    <property type="evidence" value="ECO:0007669"/>
    <property type="project" value="InterPro"/>
</dbReference>
<dbReference type="InterPro" id="IPR018522">
    <property type="entry name" value="TopoIIA_CS"/>
</dbReference>
<dbReference type="Proteomes" id="UP000095008">
    <property type="component" value="Unassembled WGS sequence"/>
</dbReference>
<dbReference type="EC" id="5.6.2.2" evidence="3"/>
<dbReference type="Pfam" id="PF01751">
    <property type="entry name" value="Toprim"/>
    <property type="match status" value="1"/>
</dbReference>
<dbReference type="EMBL" id="LWRY01000252">
    <property type="protein sequence ID" value="OCX68730.1"/>
    <property type="molecule type" value="Genomic_DNA"/>
</dbReference>
<dbReference type="PROSITE" id="PS50880">
    <property type="entry name" value="TOPRIM"/>
    <property type="match status" value="1"/>
</dbReference>
<evidence type="ECO:0000256" key="2">
    <source>
        <dbReference type="ARBA" id="ARBA00001946"/>
    </source>
</evidence>
<comment type="cofactor">
    <cofactor evidence="2">
        <name>Mg(2+)</name>
        <dbReference type="ChEBI" id="CHEBI:18420"/>
    </cofactor>
</comment>
<dbReference type="SMART" id="SM00433">
    <property type="entry name" value="TOP2c"/>
    <property type="match status" value="1"/>
</dbReference>
<evidence type="ECO:0000256" key="4">
    <source>
        <dbReference type="ARBA" id="ARBA00022723"/>
    </source>
</evidence>
<dbReference type="FunFam" id="3.40.50.670:FF:000001">
    <property type="entry name" value="DNA topoisomerase 2"/>
    <property type="match status" value="1"/>
</dbReference>
<evidence type="ECO:0000256" key="3">
    <source>
        <dbReference type="ARBA" id="ARBA00012895"/>
    </source>
</evidence>
<dbReference type="PRINTS" id="PR00418">
    <property type="entry name" value="TPI2FAMILY"/>
</dbReference>
<name>A0A1C2HYG2_ACITH</name>
<dbReference type="GO" id="GO:0003918">
    <property type="term" value="F:DNA topoisomerase type II (double strand cut, ATP-hydrolyzing) activity"/>
    <property type="evidence" value="ECO:0007669"/>
    <property type="project" value="UniProtKB-EC"/>
</dbReference>
<feature type="domain" description="Toprim" evidence="11">
    <location>
        <begin position="425"/>
        <end position="540"/>
    </location>
</feature>
<evidence type="ECO:0000256" key="1">
    <source>
        <dbReference type="ARBA" id="ARBA00000185"/>
    </source>
</evidence>
<evidence type="ECO:0000256" key="5">
    <source>
        <dbReference type="ARBA" id="ARBA00022741"/>
    </source>
</evidence>
<dbReference type="CDD" id="cd16928">
    <property type="entry name" value="HATPase_GyrB-like"/>
    <property type="match status" value="1"/>
</dbReference>
<dbReference type="Pfam" id="PF00204">
    <property type="entry name" value="DNA_gyraseB"/>
    <property type="match status" value="1"/>
</dbReference>
<keyword evidence="4" id="KW-0479">Metal-binding</keyword>
<dbReference type="InterPro" id="IPR003594">
    <property type="entry name" value="HATPase_dom"/>
</dbReference>
<dbReference type="GO" id="GO:0046872">
    <property type="term" value="F:metal ion binding"/>
    <property type="evidence" value="ECO:0007669"/>
    <property type="project" value="UniProtKB-KW"/>
</dbReference>
<keyword evidence="9" id="KW-0238">DNA-binding</keyword>
<dbReference type="SMART" id="SM00387">
    <property type="entry name" value="HATPase_c"/>
    <property type="match status" value="1"/>
</dbReference>
<dbReference type="InterPro" id="IPR002288">
    <property type="entry name" value="DNA_gyrase_B_C"/>
</dbReference>
<dbReference type="InterPro" id="IPR013506">
    <property type="entry name" value="Topo_IIA_bsu_dom2"/>
</dbReference>
<dbReference type="GO" id="GO:0006265">
    <property type="term" value="P:DNA topological change"/>
    <property type="evidence" value="ECO:0007669"/>
    <property type="project" value="InterPro"/>
</dbReference>
<dbReference type="InterPro" id="IPR036890">
    <property type="entry name" value="HATPase_C_sf"/>
</dbReference>
<proteinExistence type="predicted"/>
<keyword evidence="6" id="KW-0067">ATP-binding</keyword>
<keyword evidence="8" id="KW-0799">Topoisomerase</keyword>
<dbReference type="GO" id="GO:0005524">
    <property type="term" value="F:ATP binding"/>
    <property type="evidence" value="ECO:0007669"/>
    <property type="project" value="UniProtKB-KW"/>
</dbReference>
<dbReference type="PANTHER" id="PTHR45866">
    <property type="entry name" value="DNA GYRASE/TOPOISOMERASE SUBUNIT B"/>
    <property type="match status" value="1"/>
</dbReference>
<dbReference type="InterPro" id="IPR020568">
    <property type="entry name" value="Ribosomal_Su5_D2-typ_SF"/>
</dbReference>
<dbReference type="SUPFAM" id="SSF56719">
    <property type="entry name" value="Type II DNA topoisomerase"/>
    <property type="match status" value="1"/>
</dbReference>
<dbReference type="PROSITE" id="PS00177">
    <property type="entry name" value="TOPOISOMERASE_II"/>
    <property type="match status" value="1"/>
</dbReference>
<dbReference type="PANTHER" id="PTHR45866:SF4">
    <property type="entry name" value="DNA TOPOISOMERASE 4 SUBUNIT B"/>
    <property type="match status" value="1"/>
</dbReference>
<dbReference type="InterPro" id="IPR014721">
    <property type="entry name" value="Ribsml_uS5_D2-typ_fold_subgr"/>
</dbReference>
<evidence type="ECO:0000259" key="11">
    <source>
        <dbReference type="PROSITE" id="PS50880"/>
    </source>
</evidence>
<comment type="caution">
    <text evidence="12">The sequence shown here is derived from an EMBL/GenBank/DDBJ whole genome shotgun (WGS) entry which is preliminary data.</text>
</comment>
<accession>A0A1C2HYG2</accession>
<evidence type="ECO:0000256" key="7">
    <source>
        <dbReference type="ARBA" id="ARBA00022842"/>
    </source>
</evidence>
<dbReference type="InterPro" id="IPR013759">
    <property type="entry name" value="Topo_IIA_B_C"/>
</dbReference>